<dbReference type="GO" id="GO:0035267">
    <property type="term" value="C:NuA4 histone acetyltransferase complex"/>
    <property type="evidence" value="ECO:0007669"/>
    <property type="project" value="EnsemblFungi"/>
</dbReference>
<feature type="region of interest" description="Disordered" evidence="9">
    <location>
        <begin position="410"/>
        <end position="444"/>
    </location>
</feature>
<dbReference type="InterPro" id="IPR032563">
    <property type="entry name" value="DAMP1_SANT-like"/>
</dbReference>
<dbReference type="RefSeq" id="XP_016604761.1">
    <property type="nucleotide sequence ID" value="XM_016756080.1"/>
</dbReference>
<evidence type="ECO:0000259" key="10">
    <source>
        <dbReference type="SMART" id="SM00717"/>
    </source>
</evidence>
<keyword evidence="4" id="KW-0156">Chromatin regulator</keyword>
<organism evidence="11 12">
    <name type="scientific">Spizellomyces punctatus (strain DAOM BR117)</name>
    <dbReference type="NCBI Taxonomy" id="645134"/>
    <lineage>
        <taxon>Eukaryota</taxon>
        <taxon>Fungi</taxon>
        <taxon>Fungi incertae sedis</taxon>
        <taxon>Chytridiomycota</taxon>
        <taxon>Chytridiomycota incertae sedis</taxon>
        <taxon>Chytridiomycetes</taxon>
        <taxon>Spizellomycetales</taxon>
        <taxon>Spizellomycetaceae</taxon>
        <taxon>Spizellomyces</taxon>
    </lineage>
</organism>
<dbReference type="EMBL" id="KQ257467">
    <property type="protein sequence ID" value="KNC96721.1"/>
    <property type="molecule type" value="Genomic_DNA"/>
</dbReference>
<evidence type="ECO:0000256" key="2">
    <source>
        <dbReference type="ARBA" id="ARBA00006918"/>
    </source>
</evidence>
<keyword evidence="6" id="KW-0804">Transcription</keyword>
<evidence type="ECO:0000256" key="6">
    <source>
        <dbReference type="ARBA" id="ARBA00023163"/>
    </source>
</evidence>
<proteinExistence type="inferred from homology"/>
<dbReference type="InterPro" id="IPR001005">
    <property type="entry name" value="SANT/Myb"/>
</dbReference>
<feature type="domain" description="Myb-like" evidence="10">
    <location>
        <begin position="131"/>
        <end position="183"/>
    </location>
</feature>
<feature type="region of interest" description="Disordered" evidence="9">
    <location>
        <begin position="279"/>
        <end position="325"/>
    </location>
</feature>
<evidence type="ECO:0000256" key="3">
    <source>
        <dbReference type="ARBA" id="ARBA00019132"/>
    </source>
</evidence>
<keyword evidence="7" id="KW-0539">Nucleus</keyword>
<evidence type="ECO:0000256" key="5">
    <source>
        <dbReference type="ARBA" id="ARBA00023015"/>
    </source>
</evidence>
<evidence type="ECO:0000256" key="8">
    <source>
        <dbReference type="ARBA" id="ARBA00025264"/>
    </source>
</evidence>
<keyword evidence="5" id="KW-0805">Transcription regulation</keyword>
<dbReference type="GO" id="GO:0000122">
    <property type="term" value="P:negative regulation of transcription by RNA polymerase II"/>
    <property type="evidence" value="ECO:0007669"/>
    <property type="project" value="TreeGrafter"/>
</dbReference>
<dbReference type="OMA" id="RNNIQNW"/>
<dbReference type="FunFam" id="1.10.10.60:FF:000087">
    <property type="entry name" value="DNA methyltransferase 1-associated protein 1"/>
    <property type="match status" value="1"/>
</dbReference>
<dbReference type="Proteomes" id="UP000053201">
    <property type="component" value="Unassembled WGS sequence"/>
</dbReference>
<dbReference type="GO" id="GO:0006281">
    <property type="term" value="P:DNA repair"/>
    <property type="evidence" value="ECO:0007669"/>
    <property type="project" value="InterPro"/>
</dbReference>
<dbReference type="STRING" id="645134.A0A0L0H765"/>
<dbReference type="GO" id="GO:0003714">
    <property type="term" value="F:transcription corepressor activity"/>
    <property type="evidence" value="ECO:0007669"/>
    <property type="project" value="TreeGrafter"/>
</dbReference>
<keyword evidence="12" id="KW-1185">Reference proteome</keyword>
<dbReference type="AlphaFoldDB" id="A0A0L0H765"/>
<feature type="compositionally biased region" description="Basic and acidic residues" evidence="9">
    <location>
        <begin position="435"/>
        <end position="444"/>
    </location>
</feature>
<name>A0A0L0H765_SPIPD</name>
<evidence type="ECO:0000313" key="12">
    <source>
        <dbReference type="Proteomes" id="UP000053201"/>
    </source>
</evidence>
<feature type="compositionally biased region" description="Polar residues" evidence="9">
    <location>
        <begin position="420"/>
        <end position="434"/>
    </location>
</feature>
<dbReference type="InParanoid" id="A0A0L0H765"/>
<sequence>MSSDVRDILQLPADAGKTTSSIRNAVKAERVKEKKSDGLNRELLSLTGGAPPMVLAKKKYKARPNFSKRTAVSPWVWRSFTNPARRDNLELYHWVKATDAEDYYFAKFNEIVDMVDYTEEEYNAHLKDKAASSGWTREETDYLFSLCKAFDLRWFVIFDRYDWPNHTRTIDDLKERYYQTARAILLARGKPDKKDLTGYNFDKAREIERKKNLEILYNRTAEQIKEEEYLFMELRRREQKEERMQREREAVWQLLNDNEVRLANREGLTPIDKNVEKLKKRKSVGSTKRASSEDVSSPVMEVGPSNSARKRSKVKEEPAAEEDSAHKIKYPVGAFARSSKLPAPKTALVPRVHQFLQELGLGIKPNMPTAPVCAKFNELQMNIQTLLEVKKLYDKVDLELSKMRVKARVMGGGQAGGSSAVPQKRSSLTPSSAQKDLKRQRTGA</sequence>
<gene>
    <name evidence="11" type="ORF">SPPG_07930</name>
</gene>
<feature type="compositionally biased region" description="Polar residues" evidence="9">
    <location>
        <begin position="284"/>
        <end position="295"/>
    </location>
</feature>
<dbReference type="SUPFAM" id="SSF46689">
    <property type="entry name" value="Homeodomain-like"/>
    <property type="match status" value="1"/>
</dbReference>
<dbReference type="OrthoDB" id="19740at2759"/>
<dbReference type="GeneID" id="27691113"/>
<evidence type="ECO:0000256" key="1">
    <source>
        <dbReference type="ARBA" id="ARBA00004123"/>
    </source>
</evidence>
<dbReference type="Pfam" id="PF16282">
    <property type="entry name" value="SANT_DAMP1_like"/>
    <property type="match status" value="1"/>
</dbReference>
<feature type="compositionally biased region" description="Basic and acidic residues" evidence="9">
    <location>
        <begin position="314"/>
        <end position="325"/>
    </location>
</feature>
<dbReference type="Pfam" id="PF05499">
    <property type="entry name" value="DMAP1"/>
    <property type="match status" value="1"/>
</dbReference>
<dbReference type="SMART" id="SM00717">
    <property type="entry name" value="SANT"/>
    <property type="match status" value="1"/>
</dbReference>
<dbReference type="FunCoup" id="A0A0L0H765">
    <property type="interactions" value="602"/>
</dbReference>
<dbReference type="Gene3D" id="1.10.10.60">
    <property type="entry name" value="Homeodomain-like"/>
    <property type="match status" value="1"/>
</dbReference>
<evidence type="ECO:0000256" key="7">
    <source>
        <dbReference type="ARBA" id="ARBA00023242"/>
    </source>
</evidence>
<dbReference type="InterPro" id="IPR027109">
    <property type="entry name" value="Swc4/Dmap1"/>
</dbReference>
<dbReference type="InterPro" id="IPR009057">
    <property type="entry name" value="Homeodomain-like_sf"/>
</dbReference>
<evidence type="ECO:0000256" key="4">
    <source>
        <dbReference type="ARBA" id="ARBA00022853"/>
    </source>
</evidence>
<dbReference type="GO" id="GO:0000812">
    <property type="term" value="C:Swr1 complex"/>
    <property type="evidence" value="ECO:0007669"/>
    <property type="project" value="EnsemblFungi"/>
</dbReference>
<dbReference type="PANTHER" id="PTHR12855">
    <property type="entry name" value="DNA METHYLTRANSFERASE 1-ASSOCIATED PROTEIN 1 FAMILY MEMBER"/>
    <property type="match status" value="1"/>
</dbReference>
<dbReference type="PANTHER" id="PTHR12855:SF10">
    <property type="entry name" value="DNA METHYLTRANSFERASE 1-ASSOCIATED PROTEIN 1"/>
    <property type="match status" value="1"/>
</dbReference>
<reference evidence="11 12" key="1">
    <citation type="submission" date="2009-08" db="EMBL/GenBank/DDBJ databases">
        <title>The Genome Sequence of Spizellomyces punctatus strain DAOM BR117.</title>
        <authorList>
            <consortium name="The Broad Institute Genome Sequencing Platform"/>
            <person name="Russ C."/>
            <person name="Cuomo C."/>
            <person name="Shea T."/>
            <person name="Young S.K."/>
            <person name="Zeng Q."/>
            <person name="Koehrsen M."/>
            <person name="Haas B."/>
            <person name="Borodovsky M."/>
            <person name="Guigo R."/>
            <person name="Alvarado L."/>
            <person name="Berlin A."/>
            <person name="Bochicchio J."/>
            <person name="Borenstein D."/>
            <person name="Chapman S."/>
            <person name="Chen Z."/>
            <person name="Engels R."/>
            <person name="Freedman E."/>
            <person name="Gellesch M."/>
            <person name="Goldberg J."/>
            <person name="Griggs A."/>
            <person name="Gujja S."/>
            <person name="Heiman D."/>
            <person name="Hepburn T."/>
            <person name="Howarth C."/>
            <person name="Jen D."/>
            <person name="Larson L."/>
            <person name="Lewis B."/>
            <person name="Mehta T."/>
            <person name="Park D."/>
            <person name="Pearson M."/>
            <person name="Roberts A."/>
            <person name="Saif S."/>
            <person name="Shenoy N."/>
            <person name="Sisk P."/>
            <person name="Stolte C."/>
            <person name="Sykes S."/>
            <person name="Thomson T."/>
            <person name="Walk T."/>
            <person name="White J."/>
            <person name="Yandava C."/>
            <person name="Burger G."/>
            <person name="Gray M.W."/>
            <person name="Holland P.W.H."/>
            <person name="King N."/>
            <person name="Lang F.B.F."/>
            <person name="Roger A.J."/>
            <person name="Ruiz-Trillo I."/>
            <person name="Lander E."/>
            <person name="Nusbaum C."/>
        </authorList>
    </citation>
    <scope>NUCLEOTIDE SEQUENCE [LARGE SCALE GENOMIC DNA]</scope>
    <source>
        <strain evidence="11 12">DAOM BR117</strain>
    </source>
</reference>
<dbReference type="eggNOG" id="KOG2656">
    <property type="taxonomic scope" value="Eukaryota"/>
</dbReference>
<comment type="function">
    <text evidence="8">Component of the SWR1 complex which mediates the ATP-dependent exchange of histone H2A for the H2A variant HZT1 leading to transcriptional regulation of selected genes by chromatin remodeling. Component of the NuA4 histone acetyltransferase complex which is involved in transcriptional activation of selected genes principally by acetylation of nucleosomal histone H4 and H2A. The NuA4 complex is also involved in DNA repair.</text>
</comment>
<dbReference type="GO" id="GO:0006338">
    <property type="term" value="P:chromatin remodeling"/>
    <property type="evidence" value="ECO:0007669"/>
    <property type="project" value="InterPro"/>
</dbReference>
<comment type="subcellular location">
    <subcellularLocation>
        <location evidence="1">Nucleus</location>
    </subcellularLocation>
</comment>
<dbReference type="InterPro" id="IPR008468">
    <property type="entry name" value="DMAP1"/>
</dbReference>
<evidence type="ECO:0000256" key="9">
    <source>
        <dbReference type="SAM" id="MobiDB-lite"/>
    </source>
</evidence>
<protein>
    <recommendedName>
        <fullName evidence="3">SWR1-complex protein 4</fullName>
    </recommendedName>
</protein>
<comment type="similarity">
    <text evidence="2">Belongs to the SWC4 family.</text>
</comment>
<evidence type="ECO:0000313" key="11">
    <source>
        <dbReference type="EMBL" id="KNC96721.1"/>
    </source>
</evidence>
<dbReference type="VEuPathDB" id="FungiDB:SPPG_07930"/>
<accession>A0A0L0H765</accession>